<proteinExistence type="predicted"/>
<dbReference type="PANTHER" id="PTHR36558:SF1">
    <property type="entry name" value="RESTRICTION ENDONUCLEASE DOMAIN-CONTAINING PROTEIN-RELATED"/>
    <property type="match status" value="1"/>
</dbReference>
<dbReference type="CDD" id="cd06260">
    <property type="entry name" value="DUF820-like"/>
    <property type="match status" value="1"/>
</dbReference>
<reference evidence="2 3" key="1">
    <citation type="submission" date="2018-07" db="EMBL/GenBank/DDBJ databases">
        <title>Genome analysis of Runella aurantiaca.</title>
        <authorList>
            <person name="Yang X."/>
        </authorList>
    </citation>
    <scope>NUCLEOTIDE SEQUENCE [LARGE SCALE GENOMIC DNA]</scope>
    <source>
        <strain evidence="2 3">YX9</strain>
    </source>
</reference>
<dbReference type="InterPro" id="IPR011335">
    <property type="entry name" value="Restrct_endonuc-II-like"/>
</dbReference>
<dbReference type="Gene3D" id="3.90.1570.10">
    <property type="entry name" value="tt1808, chain A"/>
    <property type="match status" value="1"/>
</dbReference>
<comment type="caution">
    <text evidence="2">The sequence shown here is derived from an EMBL/GenBank/DDBJ whole genome shotgun (WGS) entry which is preliminary data.</text>
</comment>
<protein>
    <submittedName>
        <fullName evidence="2">Uma2 family endonuclease</fullName>
    </submittedName>
</protein>
<sequence length="203" mass="23104">MPYGLKFLCIFAKNRPVMVPAISSSFTAEEYLAFERSSQHRHEFIYNTLIEMAGATKIHNYITTALVGLLWNLLRGTDFEVLGSDMRVFNPQNGSYFYPDIVISDGEAKTIENDNLMNPILVIEVASPSTAVFDKTDKFIAYRSIETLKEYVLVSTELPQMEVFRKNDKGEWSVETVHGLDKTAHFQSVDVSVLLKDVFEKVF</sequence>
<organism evidence="2 3">
    <name type="scientific">Runella aurantiaca</name>
    <dbReference type="NCBI Taxonomy" id="2282308"/>
    <lineage>
        <taxon>Bacteria</taxon>
        <taxon>Pseudomonadati</taxon>
        <taxon>Bacteroidota</taxon>
        <taxon>Cytophagia</taxon>
        <taxon>Cytophagales</taxon>
        <taxon>Spirosomataceae</taxon>
        <taxon>Runella</taxon>
    </lineage>
</organism>
<dbReference type="Proteomes" id="UP000253141">
    <property type="component" value="Unassembled WGS sequence"/>
</dbReference>
<dbReference type="InterPro" id="IPR012296">
    <property type="entry name" value="Nuclease_put_TT1808"/>
</dbReference>
<name>A0A369IB77_9BACT</name>
<dbReference type="AlphaFoldDB" id="A0A369IB77"/>
<evidence type="ECO:0000259" key="1">
    <source>
        <dbReference type="Pfam" id="PF05685"/>
    </source>
</evidence>
<evidence type="ECO:0000313" key="2">
    <source>
        <dbReference type="EMBL" id="RDB05707.1"/>
    </source>
</evidence>
<keyword evidence="2" id="KW-0540">Nuclease</keyword>
<accession>A0A369IB77</accession>
<keyword evidence="3" id="KW-1185">Reference proteome</keyword>
<dbReference type="Pfam" id="PF05685">
    <property type="entry name" value="Uma2"/>
    <property type="match status" value="1"/>
</dbReference>
<dbReference type="SUPFAM" id="SSF52980">
    <property type="entry name" value="Restriction endonuclease-like"/>
    <property type="match status" value="1"/>
</dbReference>
<dbReference type="PANTHER" id="PTHR36558">
    <property type="entry name" value="GLR1098 PROTEIN"/>
    <property type="match status" value="1"/>
</dbReference>
<dbReference type="EMBL" id="QPIW01000008">
    <property type="protein sequence ID" value="RDB05707.1"/>
    <property type="molecule type" value="Genomic_DNA"/>
</dbReference>
<dbReference type="GO" id="GO:0004519">
    <property type="term" value="F:endonuclease activity"/>
    <property type="evidence" value="ECO:0007669"/>
    <property type="project" value="UniProtKB-KW"/>
</dbReference>
<keyword evidence="2" id="KW-0255">Endonuclease</keyword>
<keyword evidence="2" id="KW-0378">Hydrolase</keyword>
<dbReference type="InterPro" id="IPR008538">
    <property type="entry name" value="Uma2"/>
</dbReference>
<feature type="domain" description="Putative restriction endonuclease" evidence="1">
    <location>
        <begin position="29"/>
        <end position="182"/>
    </location>
</feature>
<evidence type="ECO:0000313" key="3">
    <source>
        <dbReference type="Proteomes" id="UP000253141"/>
    </source>
</evidence>
<gene>
    <name evidence="2" type="ORF">DVG78_11980</name>
</gene>